<feature type="transmembrane region" description="Helical" evidence="6">
    <location>
        <begin position="142"/>
        <end position="159"/>
    </location>
</feature>
<dbReference type="RefSeq" id="WP_281751372.1">
    <property type="nucleotide sequence ID" value="NZ_BRVP01000001.1"/>
</dbReference>
<name>A0A9W6B4H7_9FLAO</name>
<sequence>MNNREPIIRSEADSGLAAFMTKVYMWMSVALVITGVVAYYVSTNEALIEAIIVNRIMFWALIISEVALVWYLSANIHKMSSGNATAMFMVYAALNGATLSIIFLIYTMGSIANTFFITAGTFAVMSAYGYFTKSDLTKWGNILFMALIGVIIASVVNVFMGSGLLYWIITYVGVLVFTGLIAYDTQKLKNIYNGIMTTKSDEVIEIQDKSAIMGALSLYLDFINLFLLLLRFFGGGRD</sequence>
<dbReference type="PANTHER" id="PTHR23291">
    <property type="entry name" value="BAX INHIBITOR-RELATED"/>
    <property type="match status" value="1"/>
</dbReference>
<feature type="transmembrane region" description="Helical" evidence="6">
    <location>
        <begin position="23"/>
        <end position="41"/>
    </location>
</feature>
<evidence type="ECO:0000256" key="4">
    <source>
        <dbReference type="ARBA" id="ARBA00022989"/>
    </source>
</evidence>
<dbReference type="GO" id="GO:0005886">
    <property type="term" value="C:plasma membrane"/>
    <property type="evidence" value="ECO:0007669"/>
    <property type="project" value="TreeGrafter"/>
</dbReference>
<evidence type="ECO:0000313" key="8">
    <source>
        <dbReference type="Proteomes" id="UP001143545"/>
    </source>
</evidence>
<dbReference type="Pfam" id="PF01027">
    <property type="entry name" value="Bax1-I"/>
    <property type="match status" value="1"/>
</dbReference>
<feature type="transmembrane region" description="Helical" evidence="6">
    <location>
        <begin position="84"/>
        <end position="105"/>
    </location>
</feature>
<gene>
    <name evidence="7" type="primary">ybhL</name>
    <name evidence="7" type="ORF">NBRC110019_01730</name>
</gene>
<evidence type="ECO:0000256" key="1">
    <source>
        <dbReference type="ARBA" id="ARBA00004141"/>
    </source>
</evidence>
<comment type="similarity">
    <text evidence="2 6">Belongs to the BI1 family.</text>
</comment>
<dbReference type="EMBL" id="BRVP01000001">
    <property type="protein sequence ID" value="GLB51134.1"/>
    <property type="molecule type" value="Genomic_DNA"/>
</dbReference>
<dbReference type="CDD" id="cd10432">
    <property type="entry name" value="BI-1-like_bacterial"/>
    <property type="match status" value="1"/>
</dbReference>
<comment type="caution">
    <text evidence="7">The sequence shown here is derived from an EMBL/GenBank/DDBJ whole genome shotgun (WGS) entry which is preliminary data.</text>
</comment>
<keyword evidence="8" id="KW-1185">Reference proteome</keyword>
<dbReference type="Proteomes" id="UP001143545">
    <property type="component" value="Unassembled WGS sequence"/>
</dbReference>
<evidence type="ECO:0000256" key="5">
    <source>
        <dbReference type="ARBA" id="ARBA00023136"/>
    </source>
</evidence>
<accession>A0A9W6B4H7</accession>
<organism evidence="7 8">
    <name type="scientific">Neptunitalea chrysea</name>
    <dbReference type="NCBI Taxonomy" id="1647581"/>
    <lineage>
        <taxon>Bacteria</taxon>
        <taxon>Pseudomonadati</taxon>
        <taxon>Bacteroidota</taxon>
        <taxon>Flavobacteriia</taxon>
        <taxon>Flavobacteriales</taxon>
        <taxon>Flavobacteriaceae</taxon>
        <taxon>Neptunitalea</taxon>
    </lineage>
</organism>
<evidence type="ECO:0000256" key="3">
    <source>
        <dbReference type="ARBA" id="ARBA00022692"/>
    </source>
</evidence>
<dbReference type="PANTHER" id="PTHR23291:SF50">
    <property type="entry name" value="PROTEIN LIFEGUARD 4"/>
    <property type="match status" value="1"/>
</dbReference>
<dbReference type="InterPro" id="IPR006214">
    <property type="entry name" value="Bax_inhibitor_1-related"/>
</dbReference>
<feature type="transmembrane region" description="Helical" evidence="6">
    <location>
        <begin position="47"/>
        <end position="72"/>
    </location>
</feature>
<keyword evidence="5 6" id="KW-0472">Membrane</keyword>
<proteinExistence type="inferred from homology"/>
<feature type="transmembrane region" description="Helical" evidence="6">
    <location>
        <begin position="111"/>
        <end position="130"/>
    </location>
</feature>
<protein>
    <submittedName>
        <fullName evidence="7">Inner membrane protein YbhL</fullName>
    </submittedName>
</protein>
<keyword evidence="3 6" id="KW-0812">Transmembrane</keyword>
<dbReference type="AlphaFoldDB" id="A0A9W6B4H7"/>
<evidence type="ECO:0000256" key="6">
    <source>
        <dbReference type="RuleBase" id="RU004379"/>
    </source>
</evidence>
<feature type="transmembrane region" description="Helical" evidence="6">
    <location>
        <begin position="216"/>
        <end position="234"/>
    </location>
</feature>
<evidence type="ECO:0000256" key="2">
    <source>
        <dbReference type="ARBA" id="ARBA00010350"/>
    </source>
</evidence>
<comment type="subcellular location">
    <subcellularLocation>
        <location evidence="1">Membrane</location>
        <topology evidence="1">Multi-pass membrane protein</topology>
    </subcellularLocation>
</comment>
<reference evidence="7" key="1">
    <citation type="submission" date="2022-07" db="EMBL/GenBank/DDBJ databases">
        <title>Taxonomy of Novel Oxalotrophic and Methylotrophic Bacteria.</title>
        <authorList>
            <person name="Sahin N."/>
            <person name="Tani A."/>
        </authorList>
    </citation>
    <scope>NUCLEOTIDE SEQUENCE</scope>
    <source>
        <strain evidence="7">AM327</strain>
    </source>
</reference>
<feature type="transmembrane region" description="Helical" evidence="6">
    <location>
        <begin position="165"/>
        <end position="183"/>
    </location>
</feature>
<evidence type="ECO:0000313" key="7">
    <source>
        <dbReference type="EMBL" id="GLB51134.1"/>
    </source>
</evidence>
<keyword evidence="4 6" id="KW-1133">Transmembrane helix</keyword>